<dbReference type="PROSITE" id="PS50800">
    <property type="entry name" value="SAP"/>
    <property type="match status" value="1"/>
</dbReference>
<dbReference type="InterPro" id="IPR001584">
    <property type="entry name" value="Integrase_cat-core"/>
</dbReference>
<evidence type="ECO:0000256" key="1">
    <source>
        <dbReference type="SAM" id="MobiDB-lite"/>
    </source>
</evidence>
<gene>
    <name evidence="4" type="ORF">PCOR1329_LOCUS51691</name>
</gene>
<feature type="domain" description="SAP" evidence="2">
    <location>
        <begin position="168"/>
        <end position="202"/>
    </location>
</feature>
<dbReference type="InterPro" id="IPR036361">
    <property type="entry name" value="SAP_dom_sf"/>
</dbReference>
<dbReference type="Gene3D" id="3.30.420.10">
    <property type="entry name" value="Ribonuclease H-like superfamily/Ribonuclease H"/>
    <property type="match status" value="1"/>
</dbReference>
<dbReference type="EMBL" id="CAUYUJ010016278">
    <property type="protein sequence ID" value="CAK0863587.1"/>
    <property type="molecule type" value="Genomic_DNA"/>
</dbReference>
<feature type="domain" description="Integrase catalytic" evidence="3">
    <location>
        <begin position="582"/>
        <end position="753"/>
    </location>
</feature>
<evidence type="ECO:0008006" key="6">
    <source>
        <dbReference type="Google" id="ProtNLM"/>
    </source>
</evidence>
<evidence type="ECO:0000259" key="3">
    <source>
        <dbReference type="PROSITE" id="PS50994"/>
    </source>
</evidence>
<evidence type="ECO:0000313" key="4">
    <source>
        <dbReference type="EMBL" id="CAK0863587.1"/>
    </source>
</evidence>
<feature type="non-terminal residue" evidence="4">
    <location>
        <position position="1494"/>
    </location>
</feature>
<accession>A0ABN9UU27</accession>
<organism evidence="4 5">
    <name type="scientific">Prorocentrum cordatum</name>
    <dbReference type="NCBI Taxonomy" id="2364126"/>
    <lineage>
        <taxon>Eukaryota</taxon>
        <taxon>Sar</taxon>
        <taxon>Alveolata</taxon>
        <taxon>Dinophyceae</taxon>
        <taxon>Prorocentrales</taxon>
        <taxon>Prorocentraceae</taxon>
        <taxon>Prorocentrum</taxon>
    </lineage>
</organism>
<name>A0ABN9UU27_9DINO</name>
<dbReference type="PROSITE" id="PS50994">
    <property type="entry name" value="INTEGRASE"/>
    <property type="match status" value="1"/>
</dbReference>
<sequence length="1494" mass="168550">MPPSARLKQHQDTRGNIFYTVEGSELDKSMKRLTDTFLLGHLPTWEMWSSKLLQQWTMCRRWGRVIMKVFLKTVDRVTWKLGSIGLPAQLMPEKCPTWPAELEHRAKIEPCRPRAEAKQRSAASAAAREQNQKLRATIETAKSDFPTKYATVDAFAALSSEQIYEKLNMVTVASHLKPLCKTWGLTQSGKKEELIDRLIAYTIEQRGAAAATIKDKKGPKTKKVETVPTVVGPAIPAHYTQMCHRPDCQQQRGIANNEPIAKAKPFGWCHQAIRAATHSTRSAIFGAMYALSTFGRLTMVEACTHEGSNLGQACDEKGYHYERLGLFNDCDLSKPQGHHKAMFLLDEKRPELLVSTPPCGPWSIMQNVNQRDDKQKDNLRRKRLKSQRIFENNKRLIEHQVLHLNGSALAEQPHNGRSWRKTFWKDLHNIPPYEVIVDGCACGLRAPDTGELVKKRWKFLTNDKRIWVAIQPLQRRGGHYHEEIESSLRTEASGYYPKMLRRRVLRALTKSQNQNYFEEEAISSRATPGWCTPTWGIYLERIFYGTYETELLDLRSFGGPEPSSATSATLTDLRRSGRQPHQQSSPRMVTRFCSTPFLGYRRSTNTNVMALAILDVGSDTLYARLTDEKAIPGTRRQARAGDIRHISATTWFPWMGRPEVMRYDPAGSAMSDEFREWIESQGVYCLPCAADARWQIGKIERAIEAFKEALDALDVMISAEVPTSEMFGLQTAARRDLIRIDGFSPLQRYAGRTPIGTTVNLFDEPNNLPLISAELQDGTFSRDARARRMARFARIRTENSDRVKRSEAARFRSFKNYETGDMDNLAPCRGEAAGTDLDEYSVMSLHAQDVDLPGTWAFGDVQKQLDTNEVIDLSNESPPTGEDLAADDGESVSARTFENNASGPWAIPEDEDLRGSAEPLVKKQRINWATQEGYSHYLQEGNFYGDHAYSVQPYDEVKEADELIVLDIPVNNEHAFMTYMDDPSNFVASQAQTGRVEVSLKKASPEEKKLLLEAQQKECTSVLSTKAVRILSRQGIDPARLLRCRFVLTWRKDDKGNALRGKARLVVLGCSDPDLLHLQTDVRQAFGMKDDEVLQFLKPMYGFVHAPRKWWLRFKDTLKMLQMEAVQCEPCVWAIRGGTKLVGMVILHVDGMMIAGDRSHAVFLKKRQDIQQVFEWTPWESRALVQRGISIRQNENFTCSLAQDSYSLNVEPIQIRRGRKPTEGVSDKERSDLRGRLGTVGWRAQQSATWLSAEVSLLHPTIQKINKLMRTMNDTADVVMLTPAIEQIAVVGWGDAAWAARITGESQGGKMIVLAPLPFLSGSTETAAPISWRSCKLPRVARSSTTAEVQMMTETLDEISYVRPFIYELERGQVDYTNKQHVNDAISSCPGASHRRQDSAAKVLLEFFRTGKRWGLVGDPLHRSARICKTEGMDKFDHGKPLSSDDDGAMLEALIYFARDNPDEQESPAGDADLWGMVRKLTRSVLSVNSAASG</sequence>
<reference evidence="4" key="1">
    <citation type="submission" date="2023-10" db="EMBL/GenBank/DDBJ databases">
        <authorList>
            <person name="Chen Y."/>
            <person name="Shah S."/>
            <person name="Dougan E. K."/>
            <person name="Thang M."/>
            <person name="Chan C."/>
        </authorList>
    </citation>
    <scope>NUCLEOTIDE SEQUENCE [LARGE SCALE GENOMIC DNA]</scope>
</reference>
<evidence type="ECO:0000313" key="5">
    <source>
        <dbReference type="Proteomes" id="UP001189429"/>
    </source>
</evidence>
<comment type="caution">
    <text evidence="4">The sequence shown here is derived from an EMBL/GenBank/DDBJ whole genome shotgun (WGS) entry which is preliminary data.</text>
</comment>
<evidence type="ECO:0000259" key="2">
    <source>
        <dbReference type="PROSITE" id="PS50800"/>
    </source>
</evidence>
<proteinExistence type="predicted"/>
<protein>
    <recommendedName>
        <fullName evidence="6">DNA (cytosine-5-)-methyltransferase</fullName>
    </recommendedName>
</protein>
<dbReference type="InterPro" id="IPR036397">
    <property type="entry name" value="RNaseH_sf"/>
</dbReference>
<dbReference type="SUPFAM" id="SSF68906">
    <property type="entry name" value="SAP domain"/>
    <property type="match status" value="1"/>
</dbReference>
<dbReference type="Proteomes" id="UP001189429">
    <property type="component" value="Unassembled WGS sequence"/>
</dbReference>
<keyword evidence="5" id="KW-1185">Reference proteome</keyword>
<feature type="region of interest" description="Disordered" evidence="1">
    <location>
        <begin position="558"/>
        <end position="586"/>
    </location>
</feature>
<dbReference type="InterPro" id="IPR003034">
    <property type="entry name" value="SAP_dom"/>
</dbReference>
<dbReference type="Gene3D" id="1.10.720.30">
    <property type="entry name" value="SAP domain"/>
    <property type="match status" value="1"/>
</dbReference>